<evidence type="ECO:0000313" key="5">
    <source>
        <dbReference type="EMBL" id="MBY8822759.1"/>
    </source>
</evidence>
<dbReference type="RefSeq" id="WP_222989815.1">
    <property type="nucleotide sequence ID" value="NZ_JAINVV010000004.1"/>
</dbReference>
<dbReference type="PRINTS" id="PR00811">
    <property type="entry name" value="BCTERIALGSPD"/>
</dbReference>
<feature type="signal peptide" evidence="3">
    <location>
        <begin position="1"/>
        <end position="29"/>
    </location>
</feature>
<comment type="caution">
    <text evidence="5">The sequence shown here is derived from an EMBL/GenBank/DDBJ whole genome shotgun (WGS) entry which is preliminary data.</text>
</comment>
<dbReference type="Pfam" id="PF13629">
    <property type="entry name" value="T2SS-T3SS_pil_N"/>
    <property type="match status" value="1"/>
</dbReference>
<dbReference type="Pfam" id="PF00263">
    <property type="entry name" value="Secretin"/>
    <property type="match status" value="1"/>
</dbReference>
<accession>A0ABS7PN79</accession>
<dbReference type="PANTHER" id="PTHR30332:SF17">
    <property type="entry name" value="TYPE IV PILIATION SYSTEM PROTEIN DR_0774-RELATED"/>
    <property type="match status" value="1"/>
</dbReference>
<name>A0ABS7PN79_9SPHN</name>
<dbReference type="Proteomes" id="UP000706039">
    <property type="component" value="Unassembled WGS sequence"/>
</dbReference>
<sequence length="523" mass="53964">MSIFNTTKRQALGTALAAVLALGAGTAGTAPLMAQPTGASQPASTVNLSIGRGTLVNLSAPMSDLFVADNNIADVQVRSSTQLYVFAKTAGETTIYATSKSGKVVYSANVRVGTNIGSIDAMLRLAMPDAQIQATPMNGLMLLTGTVASPDDAAEAERLAQAFVGSGSQVISRLRTATPLQVNLQVKIAEVSRELSKQVGFNLLTRDPTGGFMFGLAQGRPDAVTIDATTGKASFKGIEGSTTLAAAGKLFGLDVLGALDLAENDGLVTTLANPNLTALSGETASFLAGGEIPIPISTTLGQISVEYKQYGVSLSFTPTVLADGRISMRVRPEVSQLSSAGSVTLNDFEIPGITTRRAETTVELGSGQSFVIGGLLNNSSNNSMEKAPFLGDLPILGALFRSKRWNRAESELVIVVTPYLVKPVSANQIALPTDGYRAANDAESFLLGQTYEGKTGQKRPLPSAGAPQTVKPGVSPDASPSAALPGEGLPGNLPQQPTPKVAQAQASPQPKGNASAKPGFSFD</sequence>
<gene>
    <name evidence="5" type="ORF">K7G82_10675</name>
</gene>
<dbReference type="InterPro" id="IPR004846">
    <property type="entry name" value="T2SS/T3SS_dom"/>
</dbReference>
<dbReference type="EMBL" id="JAINVV010000004">
    <property type="protein sequence ID" value="MBY8822759.1"/>
    <property type="molecule type" value="Genomic_DNA"/>
</dbReference>
<reference evidence="5 6" key="1">
    <citation type="submission" date="2021-08" db="EMBL/GenBank/DDBJ databases">
        <authorList>
            <person name="Tuo L."/>
        </authorList>
    </citation>
    <scope>NUCLEOTIDE SEQUENCE [LARGE SCALE GENOMIC DNA]</scope>
    <source>
        <strain evidence="5 6">JCM 31229</strain>
    </source>
</reference>
<keyword evidence="3" id="KW-0732">Signal</keyword>
<proteinExistence type="inferred from homology"/>
<feature type="region of interest" description="Disordered" evidence="2">
    <location>
        <begin position="453"/>
        <end position="523"/>
    </location>
</feature>
<keyword evidence="6" id="KW-1185">Reference proteome</keyword>
<dbReference type="PROSITE" id="PS51318">
    <property type="entry name" value="TAT"/>
    <property type="match status" value="1"/>
</dbReference>
<dbReference type="InterPro" id="IPR007055">
    <property type="entry name" value="BON_dom"/>
</dbReference>
<protein>
    <submittedName>
        <fullName evidence="5">Type II and III secretion system protein family protein</fullName>
    </submittedName>
</protein>
<evidence type="ECO:0000313" key="6">
    <source>
        <dbReference type="Proteomes" id="UP000706039"/>
    </source>
</evidence>
<dbReference type="InterPro" id="IPR001775">
    <property type="entry name" value="GspD/PilQ"/>
</dbReference>
<dbReference type="InterPro" id="IPR006311">
    <property type="entry name" value="TAT_signal"/>
</dbReference>
<feature type="domain" description="BON" evidence="4">
    <location>
        <begin position="108"/>
        <end position="178"/>
    </location>
</feature>
<comment type="similarity">
    <text evidence="1">Belongs to the bacterial secretin family.</text>
</comment>
<dbReference type="PROSITE" id="PS50914">
    <property type="entry name" value="BON"/>
    <property type="match status" value="1"/>
</dbReference>
<dbReference type="InterPro" id="IPR050810">
    <property type="entry name" value="Bact_Secretion_Sys_Channel"/>
</dbReference>
<feature type="chain" id="PRO_5047173726" evidence="3">
    <location>
        <begin position="30"/>
        <end position="523"/>
    </location>
</feature>
<dbReference type="PANTHER" id="PTHR30332">
    <property type="entry name" value="PROBABLE GENERAL SECRETION PATHWAY PROTEIN D"/>
    <property type="match status" value="1"/>
</dbReference>
<evidence type="ECO:0000256" key="2">
    <source>
        <dbReference type="SAM" id="MobiDB-lite"/>
    </source>
</evidence>
<organism evidence="5 6">
    <name type="scientific">Sphingomonas colocasiae</name>
    <dbReference type="NCBI Taxonomy" id="1848973"/>
    <lineage>
        <taxon>Bacteria</taxon>
        <taxon>Pseudomonadati</taxon>
        <taxon>Pseudomonadota</taxon>
        <taxon>Alphaproteobacteria</taxon>
        <taxon>Sphingomonadales</taxon>
        <taxon>Sphingomonadaceae</taxon>
        <taxon>Sphingomonas</taxon>
    </lineage>
</organism>
<evidence type="ECO:0000259" key="4">
    <source>
        <dbReference type="PROSITE" id="PS50914"/>
    </source>
</evidence>
<evidence type="ECO:0000256" key="3">
    <source>
        <dbReference type="SAM" id="SignalP"/>
    </source>
</evidence>
<evidence type="ECO:0000256" key="1">
    <source>
        <dbReference type="RuleBase" id="RU004003"/>
    </source>
</evidence>
<dbReference type="InterPro" id="IPR032789">
    <property type="entry name" value="T2SS-T3SS_pil_N"/>
</dbReference>